<proteinExistence type="predicted"/>
<comment type="caution">
    <text evidence="2">The sequence shown here is derived from an EMBL/GenBank/DDBJ whole genome shotgun (WGS) entry which is preliminary data.</text>
</comment>
<accession>A0AA87ZBY6</accession>
<sequence length="88" mass="9772">MNYHENPNPNWSHHHFPASTDPPPMDFELSDYLVFDDGATGVDRDSSSPSQSMASAEKFVKKQKWGEKKSICGTQSCIQNTNGAGYYG</sequence>
<reference evidence="2" key="1">
    <citation type="submission" date="2023-07" db="EMBL/GenBank/DDBJ databases">
        <title>draft genome sequence of fig (Ficus carica).</title>
        <authorList>
            <person name="Takahashi T."/>
            <person name="Nishimura K."/>
        </authorList>
    </citation>
    <scope>NUCLEOTIDE SEQUENCE</scope>
</reference>
<dbReference type="EMBL" id="BTGU01000004">
    <property type="protein sequence ID" value="GMN33423.1"/>
    <property type="molecule type" value="Genomic_DNA"/>
</dbReference>
<evidence type="ECO:0000313" key="2">
    <source>
        <dbReference type="EMBL" id="GMN33423.1"/>
    </source>
</evidence>
<name>A0AA87ZBY6_FICCA</name>
<evidence type="ECO:0000256" key="1">
    <source>
        <dbReference type="SAM" id="MobiDB-lite"/>
    </source>
</evidence>
<organism evidence="2 3">
    <name type="scientific">Ficus carica</name>
    <name type="common">Common fig</name>
    <dbReference type="NCBI Taxonomy" id="3494"/>
    <lineage>
        <taxon>Eukaryota</taxon>
        <taxon>Viridiplantae</taxon>
        <taxon>Streptophyta</taxon>
        <taxon>Embryophyta</taxon>
        <taxon>Tracheophyta</taxon>
        <taxon>Spermatophyta</taxon>
        <taxon>Magnoliopsida</taxon>
        <taxon>eudicotyledons</taxon>
        <taxon>Gunneridae</taxon>
        <taxon>Pentapetalae</taxon>
        <taxon>rosids</taxon>
        <taxon>fabids</taxon>
        <taxon>Rosales</taxon>
        <taxon>Moraceae</taxon>
        <taxon>Ficeae</taxon>
        <taxon>Ficus</taxon>
    </lineage>
</organism>
<gene>
    <name evidence="2" type="ORF">TIFTF001_004157</name>
</gene>
<feature type="compositionally biased region" description="Polar residues" evidence="1">
    <location>
        <begin position="1"/>
        <end position="11"/>
    </location>
</feature>
<feature type="region of interest" description="Disordered" evidence="1">
    <location>
        <begin position="38"/>
        <end position="59"/>
    </location>
</feature>
<dbReference type="Proteomes" id="UP001187192">
    <property type="component" value="Unassembled WGS sequence"/>
</dbReference>
<protein>
    <submittedName>
        <fullName evidence="2">Uncharacterized protein</fullName>
    </submittedName>
</protein>
<feature type="region of interest" description="Disordered" evidence="1">
    <location>
        <begin position="1"/>
        <end position="22"/>
    </location>
</feature>
<evidence type="ECO:0000313" key="3">
    <source>
        <dbReference type="Proteomes" id="UP001187192"/>
    </source>
</evidence>
<keyword evidence="3" id="KW-1185">Reference proteome</keyword>
<dbReference type="AlphaFoldDB" id="A0AA87ZBY6"/>